<name>A0A9W9L6C7_9EURO</name>
<keyword evidence="7" id="KW-1133">Transmembrane helix</keyword>
<keyword evidence="5 6" id="KW-0408">Iron</keyword>
<reference evidence="8" key="2">
    <citation type="journal article" date="2023" name="IMA Fungus">
        <title>Comparative genomic study of the Penicillium genus elucidates a diverse pangenome and 15 lateral gene transfer events.</title>
        <authorList>
            <person name="Petersen C."/>
            <person name="Sorensen T."/>
            <person name="Nielsen M.R."/>
            <person name="Sondergaard T.E."/>
            <person name="Sorensen J.L."/>
            <person name="Fitzpatrick D.A."/>
            <person name="Frisvad J.C."/>
            <person name="Nielsen K.L."/>
        </authorList>
    </citation>
    <scope>NUCLEOTIDE SEQUENCE</scope>
    <source>
        <strain evidence="8">IBT 21472</strain>
    </source>
</reference>
<dbReference type="PANTHER" id="PTHR46206:SF4">
    <property type="entry name" value="P450, PUTATIVE (EUROFUNG)-RELATED"/>
    <property type="match status" value="1"/>
</dbReference>
<dbReference type="AlphaFoldDB" id="A0A9W9L6C7"/>
<sequence length="496" mass="56778">MSLPRNSPMFVFIDKVGLSSASRPSFLCIAVIILYLMQRLFSWWTRYRNVPIYGKDDKDMRKALTQGYEKGELFGIPTPLGLHLFLPPKFIAELNQFSDDELNLEAHFALHTLEGTTKFSKTEPLFAQLTHKGINRNARETVQILEHGIRGQLEQTVGSCSEWTSFNASDLIKQIAMAGCNLVSHGPELGVNRTWLSEVEGYLDDAMYGFVDVMNYPQFLHPILAKFNIKFSRLPSRLRYIKQTLRPILDECRKSEKKHVDGIQWGWDYANKEQQDLEYQALTHIILYYFNSIFIMPTLVVLFYDLISRPECIEPLREEIRQVFGDGPPADFTPSKLDRLLKLDSFLKESQRVATPTLYTMGRMAQKEVRLKSGAILPPGTPLGVPLWPLAHDPELWEEPDTFDPWRHEKLGKQEGNHIDNLMTAARPRWLLWGRGRHACPGRFFVVHVIKITTVMILSRYDMQFADGVTPIGEYIGSGYMPDSTAKIQLRAAAAP</sequence>
<proteinExistence type="inferred from homology"/>
<evidence type="ECO:0000256" key="3">
    <source>
        <dbReference type="ARBA" id="ARBA00022723"/>
    </source>
</evidence>
<evidence type="ECO:0000256" key="1">
    <source>
        <dbReference type="ARBA" id="ARBA00001971"/>
    </source>
</evidence>
<feature type="binding site" description="axial binding residue" evidence="6">
    <location>
        <position position="440"/>
    </location>
    <ligand>
        <name>heme</name>
        <dbReference type="ChEBI" id="CHEBI:30413"/>
    </ligand>
    <ligandPart>
        <name>Fe</name>
        <dbReference type="ChEBI" id="CHEBI:18248"/>
    </ligandPart>
</feature>
<dbReference type="GO" id="GO:0004497">
    <property type="term" value="F:monooxygenase activity"/>
    <property type="evidence" value="ECO:0007669"/>
    <property type="project" value="InterPro"/>
</dbReference>
<reference evidence="8" key="1">
    <citation type="submission" date="2022-12" db="EMBL/GenBank/DDBJ databases">
        <authorList>
            <person name="Petersen C."/>
        </authorList>
    </citation>
    <scope>NUCLEOTIDE SEQUENCE</scope>
    <source>
        <strain evidence="8">IBT 21472</strain>
    </source>
</reference>
<dbReference type="GO" id="GO:0016705">
    <property type="term" value="F:oxidoreductase activity, acting on paired donors, with incorporation or reduction of molecular oxygen"/>
    <property type="evidence" value="ECO:0007669"/>
    <property type="project" value="InterPro"/>
</dbReference>
<dbReference type="InterPro" id="IPR036396">
    <property type="entry name" value="Cyt_P450_sf"/>
</dbReference>
<evidence type="ECO:0000313" key="9">
    <source>
        <dbReference type="Proteomes" id="UP001147746"/>
    </source>
</evidence>
<comment type="caution">
    <text evidence="8">The sequence shown here is derived from an EMBL/GenBank/DDBJ whole genome shotgun (WGS) entry which is preliminary data.</text>
</comment>
<gene>
    <name evidence="8" type="ORF">N7476_006152</name>
</gene>
<dbReference type="GO" id="GO:0020037">
    <property type="term" value="F:heme binding"/>
    <property type="evidence" value="ECO:0007669"/>
    <property type="project" value="InterPro"/>
</dbReference>
<dbReference type="EMBL" id="JAPZBO010000005">
    <property type="protein sequence ID" value="KAJ5315845.1"/>
    <property type="molecule type" value="Genomic_DNA"/>
</dbReference>
<dbReference type="GO" id="GO:0043386">
    <property type="term" value="P:mycotoxin biosynthetic process"/>
    <property type="evidence" value="ECO:0007669"/>
    <property type="project" value="UniProtKB-ARBA"/>
</dbReference>
<evidence type="ECO:0000256" key="5">
    <source>
        <dbReference type="ARBA" id="ARBA00023004"/>
    </source>
</evidence>
<keyword evidence="7" id="KW-0472">Membrane</keyword>
<keyword evidence="6" id="KW-0349">Heme</keyword>
<keyword evidence="3 6" id="KW-0479">Metal-binding</keyword>
<comment type="similarity">
    <text evidence="2">Belongs to the cytochrome P450 family.</text>
</comment>
<dbReference type="Proteomes" id="UP001147746">
    <property type="component" value="Unassembled WGS sequence"/>
</dbReference>
<feature type="transmembrane region" description="Helical" evidence="7">
    <location>
        <begin position="20"/>
        <end position="37"/>
    </location>
</feature>
<dbReference type="Gene3D" id="1.10.630.10">
    <property type="entry name" value="Cytochrome P450"/>
    <property type="match status" value="1"/>
</dbReference>
<dbReference type="InterPro" id="IPR001128">
    <property type="entry name" value="Cyt_P450"/>
</dbReference>
<dbReference type="PANTHER" id="PTHR46206">
    <property type="entry name" value="CYTOCHROME P450"/>
    <property type="match status" value="1"/>
</dbReference>
<dbReference type="OrthoDB" id="1844152at2759"/>
<dbReference type="InterPro" id="IPR002403">
    <property type="entry name" value="Cyt_P450_E_grp-IV"/>
</dbReference>
<dbReference type="Pfam" id="PF00067">
    <property type="entry name" value="p450"/>
    <property type="match status" value="1"/>
</dbReference>
<comment type="cofactor">
    <cofactor evidence="1 6">
        <name>heme</name>
        <dbReference type="ChEBI" id="CHEBI:30413"/>
    </cofactor>
</comment>
<keyword evidence="7" id="KW-0812">Transmembrane</keyword>
<feature type="transmembrane region" description="Helical" evidence="7">
    <location>
        <begin position="286"/>
        <end position="307"/>
    </location>
</feature>
<organism evidence="8 9">
    <name type="scientific">Penicillium atrosanguineum</name>
    <dbReference type="NCBI Taxonomy" id="1132637"/>
    <lineage>
        <taxon>Eukaryota</taxon>
        <taxon>Fungi</taxon>
        <taxon>Dikarya</taxon>
        <taxon>Ascomycota</taxon>
        <taxon>Pezizomycotina</taxon>
        <taxon>Eurotiomycetes</taxon>
        <taxon>Eurotiomycetidae</taxon>
        <taxon>Eurotiales</taxon>
        <taxon>Aspergillaceae</taxon>
        <taxon>Penicillium</taxon>
    </lineage>
</organism>
<evidence type="ECO:0008006" key="10">
    <source>
        <dbReference type="Google" id="ProtNLM"/>
    </source>
</evidence>
<keyword evidence="4" id="KW-0560">Oxidoreductase</keyword>
<dbReference type="GO" id="GO:0005506">
    <property type="term" value="F:iron ion binding"/>
    <property type="evidence" value="ECO:0007669"/>
    <property type="project" value="InterPro"/>
</dbReference>
<dbReference type="PRINTS" id="PR00465">
    <property type="entry name" value="EP450IV"/>
</dbReference>
<dbReference type="CDD" id="cd11041">
    <property type="entry name" value="CYP503A1-like"/>
    <property type="match status" value="1"/>
</dbReference>
<evidence type="ECO:0000313" key="8">
    <source>
        <dbReference type="EMBL" id="KAJ5315845.1"/>
    </source>
</evidence>
<protein>
    <recommendedName>
        <fullName evidence="10">Cytochrome P450</fullName>
    </recommendedName>
</protein>
<dbReference type="SUPFAM" id="SSF48264">
    <property type="entry name" value="Cytochrome P450"/>
    <property type="match status" value="1"/>
</dbReference>
<evidence type="ECO:0000256" key="2">
    <source>
        <dbReference type="ARBA" id="ARBA00010617"/>
    </source>
</evidence>
<evidence type="ECO:0000256" key="7">
    <source>
        <dbReference type="SAM" id="Phobius"/>
    </source>
</evidence>
<evidence type="ECO:0000256" key="4">
    <source>
        <dbReference type="ARBA" id="ARBA00023002"/>
    </source>
</evidence>
<accession>A0A9W9L6C7</accession>
<keyword evidence="9" id="KW-1185">Reference proteome</keyword>
<evidence type="ECO:0000256" key="6">
    <source>
        <dbReference type="PIRSR" id="PIRSR602403-1"/>
    </source>
</evidence>